<dbReference type="SMART" id="SM00513">
    <property type="entry name" value="SAP"/>
    <property type="match status" value="1"/>
</dbReference>
<feature type="compositionally biased region" description="Polar residues" evidence="5">
    <location>
        <begin position="232"/>
        <end position="241"/>
    </location>
</feature>
<feature type="compositionally biased region" description="Polar residues" evidence="5">
    <location>
        <begin position="817"/>
        <end position="827"/>
    </location>
</feature>
<feature type="domain" description="SAP" evidence="8">
    <location>
        <begin position="115"/>
        <end position="149"/>
    </location>
</feature>
<dbReference type="PRINTS" id="PR00363">
    <property type="entry name" value="CYTOCHROMEB5"/>
</dbReference>
<dbReference type="GO" id="GO:0003723">
    <property type="term" value="F:RNA binding"/>
    <property type="evidence" value="ECO:0007669"/>
    <property type="project" value="UniProtKB-UniRule"/>
</dbReference>
<dbReference type="EMBL" id="CAJOBP010003289">
    <property type="protein sequence ID" value="CAF4398407.1"/>
    <property type="molecule type" value="Genomic_DNA"/>
</dbReference>
<feature type="compositionally biased region" description="Acidic residues" evidence="5">
    <location>
        <begin position="456"/>
        <end position="468"/>
    </location>
</feature>
<dbReference type="PANTHER" id="PTHR46589:SF1">
    <property type="entry name" value="APOPTOTIC CHROMATIN CONDENSATION INDUCER IN THE NUCLEUS"/>
    <property type="match status" value="1"/>
</dbReference>
<dbReference type="GO" id="GO:0071011">
    <property type="term" value="C:precatalytic spliceosome"/>
    <property type="evidence" value="ECO:0007669"/>
    <property type="project" value="TreeGrafter"/>
</dbReference>
<dbReference type="Gene3D" id="3.30.70.330">
    <property type="match status" value="1"/>
</dbReference>
<dbReference type="InterPro" id="IPR036400">
    <property type="entry name" value="Cyt_B5-like_heme/steroid_sf"/>
</dbReference>
<dbReference type="Pfam" id="PF02037">
    <property type="entry name" value="SAP"/>
    <property type="match status" value="1"/>
</dbReference>
<keyword evidence="3" id="KW-0408">Iron</keyword>
<dbReference type="InterPro" id="IPR052793">
    <property type="entry name" value="EJC-associated_protein"/>
</dbReference>
<dbReference type="InterPro" id="IPR035979">
    <property type="entry name" value="RBD_domain_sf"/>
</dbReference>
<feature type="domain" description="Cytochrome b5 heme-binding" evidence="7">
    <location>
        <begin position="8"/>
        <end position="85"/>
    </location>
</feature>
<dbReference type="InterPro" id="IPR012677">
    <property type="entry name" value="Nucleotide-bd_a/b_plait_sf"/>
</dbReference>
<keyword evidence="10" id="KW-1185">Reference proteome</keyword>
<proteinExistence type="predicted"/>
<evidence type="ECO:0000259" key="7">
    <source>
        <dbReference type="PROSITE" id="PS50255"/>
    </source>
</evidence>
<organism evidence="9 10">
    <name type="scientific">Rotaria socialis</name>
    <dbReference type="NCBI Taxonomy" id="392032"/>
    <lineage>
        <taxon>Eukaryota</taxon>
        <taxon>Metazoa</taxon>
        <taxon>Spiralia</taxon>
        <taxon>Gnathifera</taxon>
        <taxon>Rotifera</taxon>
        <taxon>Eurotatoria</taxon>
        <taxon>Bdelloidea</taxon>
        <taxon>Philodinida</taxon>
        <taxon>Philodinidae</taxon>
        <taxon>Rotaria</taxon>
    </lineage>
</organism>
<dbReference type="GO" id="GO:0061574">
    <property type="term" value="C:ASAP complex"/>
    <property type="evidence" value="ECO:0007669"/>
    <property type="project" value="TreeGrafter"/>
</dbReference>
<evidence type="ECO:0000256" key="2">
    <source>
        <dbReference type="ARBA" id="ARBA00022723"/>
    </source>
</evidence>
<feature type="region of interest" description="Disordered" evidence="5">
    <location>
        <begin position="325"/>
        <end position="346"/>
    </location>
</feature>
<evidence type="ECO:0000313" key="10">
    <source>
        <dbReference type="Proteomes" id="UP000663873"/>
    </source>
</evidence>
<dbReference type="InterPro" id="IPR018506">
    <property type="entry name" value="Cyt_B5_heme-BS"/>
</dbReference>
<dbReference type="GO" id="GO:0008380">
    <property type="term" value="P:RNA splicing"/>
    <property type="evidence" value="ECO:0007669"/>
    <property type="project" value="TreeGrafter"/>
</dbReference>
<dbReference type="InterPro" id="IPR001199">
    <property type="entry name" value="Cyt_B5-like_heme/steroid-bd"/>
</dbReference>
<evidence type="ECO:0000256" key="3">
    <source>
        <dbReference type="ARBA" id="ARBA00023004"/>
    </source>
</evidence>
<feature type="compositionally biased region" description="Basic and acidic residues" evidence="5">
    <location>
        <begin position="767"/>
        <end position="793"/>
    </location>
</feature>
<feature type="region of interest" description="Disordered" evidence="5">
    <location>
        <begin position="682"/>
        <end position="710"/>
    </location>
</feature>
<reference evidence="9" key="1">
    <citation type="submission" date="2021-02" db="EMBL/GenBank/DDBJ databases">
        <authorList>
            <person name="Nowell W R."/>
        </authorList>
    </citation>
    <scope>NUCLEOTIDE SEQUENCE</scope>
</reference>
<protein>
    <recommendedName>
        <fullName evidence="11">Apoptotic chromatin condensation inducer in the nucleus</fullName>
    </recommendedName>
</protein>
<feature type="compositionally biased region" description="Low complexity" evidence="5">
    <location>
        <begin position="795"/>
        <end position="808"/>
    </location>
</feature>
<dbReference type="InterPro" id="IPR036361">
    <property type="entry name" value="SAP_dom_sf"/>
</dbReference>
<dbReference type="Pfam" id="PF16294">
    <property type="entry name" value="RSB_motif"/>
    <property type="match status" value="1"/>
</dbReference>
<dbReference type="PROSITE" id="PS00191">
    <property type="entry name" value="CYTOCHROME_B5_1"/>
    <property type="match status" value="1"/>
</dbReference>
<comment type="caution">
    <text evidence="9">The sequence shown here is derived from an EMBL/GenBank/DDBJ whole genome shotgun (WGS) entry which is preliminary data.</text>
</comment>
<gene>
    <name evidence="9" type="ORF">UJA718_LOCUS18927</name>
</gene>
<feature type="compositionally biased region" description="Polar residues" evidence="5">
    <location>
        <begin position="210"/>
        <end position="222"/>
    </location>
</feature>
<feature type="compositionally biased region" description="Polar residues" evidence="5">
    <location>
        <begin position="682"/>
        <end position="693"/>
    </location>
</feature>
<accession>A0A820P558</accession>
<feature type="region of interest" description="Disordered" evidence="5">
    <location>
        <begin position="727"/>
        <end position="747"/>
    </location>
</feature>
<dbReference type="SUPFAM" id="SSF68906">
    <property type="entry name" value="SAP domain"/>
    <property type="match status" value="1"/>
</dbReference>
<dbReference type="Gene3D" id="3.10.120.10">
    <property type="entry name" value="Cytochrome b5-like heme/steroid binding domain"/>
    <property type="match status" value="1"/>
</dbReference>
<dbReference type="InterPro" id="IPR000504">
    <property type="entry name" value="RRM_dom"/>
</dbReference>
<dbReference type="Gene3D" id="1.10.720.30">
    <property type="entry name" value="SAP domain"/>
    <property type="match status" value="1"/>
</dbReference>
<evidence type="ECO:0000259" key="6">
    <source>
        <dbReference type="PROSITE" id="PS50102"/>
    </source>
</evidence>
<feature type="domain" description="RRM" evidence="6">
    <location>
        <begin position="576"/>
        <end position="653"/>
    </location>
</feature>
<dbReference type="SMART" id="SM01117">
    <property type="entry name" value="Cyt-b5"/>
    <property type="match status" value="1"/>
</dbReference>
<dbReference type="PROSITE" id="PS50255">
    <property type="entry name" value="CYTOCHROME_B5_2"/>
    <property type="match status" value="1"/>
</dbReference>
<dbReference type="InterPro" id="IPR034257">
    <property type="entry name" value="Acinus_RRM"/>
</dbReference>
<evidence type="ECO:0000256" key="1">
    <source>
        <dbReference type="ARBA" id="ARBA00022617"/>
    </source>
</evidence>
<keyword evidence="1" id="KW-0349">Heme</keyword>
<keyword evidence="4" id="KW-0694">RNA-binding</keyword>
<sequence>MANISSGKKPLTLLEVKDLVEKEKKCVIVINNRVYDVTKFIDEHPGGEEVLKEQQGRDASSAFEDVGHSSDAREQMKQFEIAELHSDDAKIPVKPRPFIGYNETSGGGEDQLAYIDKMTNVELRAELKRRGCSTSGIKKDLIAKLYAAIHKETENSSLNNSVELPQIETPIDDQATLQYSSSASTIASPQKLPISSSVEHHQLSPMNVANVNDTSIVSSTPERQTRARNKKSSINCSSNENLNTTSKQQLINSEQNVLDLSINGNNVEVKSSVSKSIEEEKKDIEKIVGEGGAGESHAPSVGSNSAKLESILKENPLPDEQQRLNETKSEQQQDNQSVTIAKEPKPVTHVANDDMKNQNEVIDRPSHADLSTDFIKAATIERSEIIKEDEPTPVNSPIVKTAAQQSQLKTNCSQLSPTMKGLNRSTNNKINLSSEILKTLIPDISLLPESVVNDDFDSSINEQTDDDNPNNGQATNEPVFDKNISTDFHHSDSMTIGDLADQKLHTNRTVVMNVNMIKPSSLNDDINMRKKTNSISTYAPASFESKVSMDGKTNTIMTDEPVRIKNTTAVNQPLSQILYIRGLTRPFSLLQLKELLRRYGTLVEGEFWLDKIKSQCLVTYDTLEEAQNAREALDGCRWPSTNPKALSIRFAQQTELEFSKTHDLPPDQMSIDSVDRIIQDKSNTISSRRSASPSDEKKSHVKKNSSDVQEWDVPKLEKKSYHGFLITEENEPVKPTESPTKGLDDYFRKTKTKPSIYWLPLTEEQITERNRELAQRNSERDEERRKRELDENAHTSNSKSNHRSLSSTSKEKRKHSSSPSNQYSKRR</sequence>
<evidence type="ECO:0008006" key="11">
    <source>
        <dbReference type="Google" id="ProtNLM"/>
    </source>
</evidence>
<dbReference type="Pfam" id="PF00173">
    <property type="entry name" value="Cyt-b5"/>
    <property type="match status" value="1"/>
</dbReference>
<dbReference type="PANTHER" id="PTHR46589">
    <property type="entry name" value="APOPTOTIC CHROMATIN CONDENSATION INDUCER IN THE NUCLEUS"/>
    <property type="match status" value="1"/>
</dbReference>
<dbReference type="PROSITE" id="PS50102">
    <property type="entry name" value="RRM"/>
    <property type="match status" value="1"/>
</dbReference>
<dbReference type="PROSITE" id="PS50800">
    <property type="entry name" value="SAP"/>
    <property type="match status" value="1"/>
</dbReference>
<evidence type="ECO:0000313" key="9">
    <source>
        <dbReference type="EMBL" id="CAF4398407.1"/>
    </source>
</evidence>
<dbReference type="AlphaFoldDB" id="A0A820P558"/>
<dbReference type="SUPFAM" id="SSF54928">
    <property type="entry name" value="RNA-binding domain, RBD"/>
    <property type="match status" value="1"/>
</dbReference>
<dbReference type="CDD" id="cd12432">
    <property type="entry name" value="RRM_ACINU"/>
    <property type="match status" value="1"/>
</dbReference>
<evidence type="ECO:0000256" key="4">
    <source>
        <dbReference type="PROSITE-ProRule" id="PRU00176"/>
    </source>
</evidence>
<dbReference type="InterPro" id="IPR003034">
    <property type="entry name" value="SAP_dom"/>
</dbReference>
<evidence type="ECO:0000259" key="8">
    <source>
        <dbReference type="PROSITE" id="PS50800"/>
    </source>
</evidence>
<feature type="region of interest" description="Disordered" evidence="5">
    <location>
        <begin position="456"/>
        <end position="479"/>
    </location>
</feature>
<feature type="region of interest" description="Disordered" evidence="5">
    <location>
        <begin position="210"/>
        <end position="241"/>
    </location>
</feature>
<dbReference type="SMART" id="SM00360">
    <property type="entry name" value="RRM"/>
    <property type="match status" value="1"/>
</dbReference>
<dbReference type="InterPro" id="IPR032552">
    <property type="entry name" value="RSB_motif"/>
</dbReference>
<dbReference type="SUPFAM" id="SSF55856">
    <property type="entry name" value="Cytochrome b5-like heme/steroid binding domain"/>
    <property type="match status" value="1"/>
</dbReference>
<dbReference type="GO" id="GO:0046872">
    <property type="term" value="F:metal ion binding"/>
    <property type="evidence" value="ECO:0007669"/>
    <property type="project" value="UniProtKB-KW"/>
</dbReference>
<evidence type="ECO:0000256" key="5">
    <source>
        <dbReference type="SAM" id="MobiDB-lite"/>
    </source>
</evidence>
<dbReference type="GO" id="GO:0020037">
    <property type="term" value="F:heme binding"/>
    <property type="evidence" value="ECO:0007669"/>
    <property type="project" value="InterPro"/>
</dbReference>
<name>A0A820P558_9BILA</name>
<dbReference type="Pfam" id="PF00076">
    <property type="entry name" value="RRM_1"/>
    <property type="match status" value="1"/>
</dbReference>
<dbReference type="Proteomes" id="UP000663873">
    <property type="component" value="Unassembled WGS sequence"/>
</dbReference>
<keyword evidence="2" id="KW-0479">Metal-binding</keyword>
<feature type="region of interest" description="Disordered" evidence="5">
    <location>
        <begin position="767"/>
        <end position="827"/>
    </location>
</feature>